<comment type="caution">
    <text evidence="1">The sequence shown here is derived from an EMBL/GenBank/DDBJ whole genome shotgun (WGS) entry which is preliminary data.</text>
</comment>
<accession>A0A937VZ42</accession>
<evidence type="ECO:0000313" key="1">
    <source>
        <dbReference type="EMBL" id="MBM3223761.1"/>
    </source>
</evidence>
<sequence length="61" mass="6904">MSIARSFCGEQWYHFGGKQFQGVQHLVVFNTAIIEGIYQTLARLDALMARVLQHGEHGRDA</sequence>
<protein>
    <submittedName>
        <fullName evidence="1">Uncharacterized protein</fullName>
    </submittedName>
</protein>
<dbReference type="AlphaFoldDB" id="A0A937VZ42"/>
<dbReference type="EMBL" id="VGLS01000194">
    <property type="protein sequence ID" value="MBM3223761.1"/>
    <property type="molecule type" value="Genomic_DNA"/>
</dbReference>
<dbReference type="Proteomes" id="UP000712673">
    <property type="component" value="Unassembled WGS sequence"/>
</dbReference>
<proteinExistence type="predicted"/>
<evidence type="ECO:0000313" key="2">
    <source>
        <dbReference type="Proteomes" id="UP000712673"/>
    </source>
</evidence>
<organism evidence="1 2">
    <name type="scientific">Tectimicrobiota bacterium</name>
    <dbReference type="NCBI Taxonomy" id="2528274"/>
    <lineage>
        <taxon>Bacteria</taxon>
        <taxon>Pseudomonadati</taxon>
        <taxon>Nitrospinota/Tectimicrobiota group</taxon>
        <taxon>Candidatus Tectimicrobiota</taxon>
    </lineage>
</organism>
<gene>
    <name evidence="1" type="ORF">FJZ47_08185</name>
</gene>
<name>A0A937VZ42_UNCTE</name>
<reference evidence="1" key="1">
    <citation type="submission" date="2019-03" db="EMBL/GenBank/DDBJ databases">
        <title>Lake Tanganyika Metagenome-Assembled Genomes (MAGs).</title>
        <authorList>
            <person name="Tran P."/>
        </authorList>
    </citation>
    <scope>NUCLEOTIDE SEQUENCE</scope>
    <source>
        <strain evidence="1">K_DeepCast_65m_m2_066</strain>
    </source>
</reference>